<organism evidence="2 3">
    <name type="scientific">Frondihabitans cladoniiphilus</name>
    <dbReference type="NCBI Taxonomy" id="715785"/>
    <lineage>
        <taxon>Bacteria</taxon>
        <taxon>Bacillati</taxon>
        <taxon>Actinomycetota</taxon>
        <taxon>Actinomycetes</taxon>
        <taxon>Micrococcales</taxon>
        <taxon>Microbacteriaceae</taxon>
        <taxon>Frondihabitans</taxon>
    </lineage>
</organism>
<keyword evidence="1" id="KW-1133">Transmembrane helix</keyword>
<evidence type="ECO:0000313" key="3">
    <source>
        <dbReference type="Proteomes" id="UP001501295"/>
    </source>
</evidence>
<evidence type="ECO:0000313" key="2">
    <source>
        <dbReference type="EMBL" id="GAA4686709.1"/>
    </source>
</evidence>
<sequence length="442" mass="47207">MTNPGAQRDPLRRYLSAWIGFSAGGFFSQALSVAILLYALGLHTVRALIGWPGSIAVLSSLVVLAGLSLFGARHRIEWRGILPVSLLALFAFLAASTFWSQYTWVTIGGVLYALAFAALGMFLALGRDLVQVIRATGDALRILLTVSLSLEVLSGLLIDTPIPFLGIEGNLWKGGPIQGVAGTRNLLGFLAALALITFAVEWLTRSVTQGTAIASGVVAVLCLVFASSPVTSIAVLVLVVAAIALRSIRRAPKERKPVLQGVLLALVLIGGFLAYLGRDRLLAAIGATSDVRARLSLWTEIRTLIPLHSIAGWGFTGPWQSDVFPFSILRVADGAPSDSGLGAFYDTWLQIGLVGLLILIAAGGLAFLRSWLTASDHPIVAYVWPSLVLVLIGVTAFAESYVLAEGTLMLFVTIATISARKRSWRLRLPHFDTGSTELPRSR</sequence>
<evidence type="ECO:0008006" key="4">
    <source>
        <dbReference type="Google" id="ProtNLM"/>
    </source>
</evidence>
<feature type="transmembrane region" description="Helical" evidence="1">
    <location>
        <begin position="17"/>
        <end position="42"/>
    </location>
</feature>
<accession>A0ABP8WDF9</accession>
<feature type="transmembrane region" description="Helical" evidence="1">
    <location>
        <begin position="48"/>
        <end position="69"/>
    </location>
</feature>
<comment type="caution">
    <text evidence="2">The sequence shown here is derived from an EMBL/GenBank/DDBJ whole genome shotgun (WGS) entry which is preliminary data.</text>
</comment>
<dbReference type="EMBL" id="BAABLM010000012">
    <property type="protein sequence ID" value="GAA4686709.1"/>
    <property type="molecule type" value="Genomic_DNA"/>
</dbReference>
<feature type="transmembrane region" description="Helical" evidence="1">
    <location>
        <begin position="186"/>
        <end position="204"/>
    </location>
</feature>
<dbReference type="Proteomes" id="UP001501295">
    <property type="component" value="Unassembled WGS sequence"/>
</dbReference>
<dbReference type="RefSeq" id="WP_345377411.1">
    <property type="nucleotide sequence ID" value="NZ_BAABLM010000012.1"/>
</dbReference>
<proteinExistence type="predicted"/>
<gene>
    <name evidence="2" type="ORF">GCM10025780_36850</name>
</gene>
<feature type="transmembrane region" description="Helical" evidence="1">
    <location>
        <begin position="257"/>
        <end position="276"/>
    </location>
</feature>
<keyword evidence="1" id="KW-0812">Transmembrane</keyword>
<keyword evidence="1" id="KW-0472">Membrane</keyword>
<feature type="transmembrane region" description="Helical" evidence="1">
    <location>
        <begin position="347"/>
        <end position="367"/>
    </location>
</feature>
<reference evidence="3" key="1">
    <citation type="journal article" date="2019" name="Int. J. Syst. Evol. Microbiol.">
        <title>The Global Catalogue of Microorganisms (GCM) 10K type strain sequencing project: providing services to taxonomists for standard genome sequencing and annotation.</title>
        <authorList>
            <consortium name="The Broad Institute Genomics Platform"/>
            <consortium name="The Broad Institute Genome Sequencing Center for Infectious Disease"/>
            <person name="Wu L."/>
            <person name="Ma J."/>
        </authorList>
    </citation>
    <scope>NUCLEOTIDE SEQUENCE [LARGE SCALE GENOMIC DNA]</scope>
    <source>
        <strain evidence="3">JCM 18956</strain>
    </source>
</reference>
<feature type="transmembrane region" description="Helical" evidence="1">
    <location>
        <begin position="105"/>
        <end position="125"/>
    </location>
</feature>
<name>A0ABP8WDF9_9MICO</name>
<protein>
    <recommendedName>
        <fullName evidence="4">O-antigen ligase</fullName>
    </recommendedName>
</protein>
<evidence type="ECO:0000256" key="1">
    <source>
        <dbReference type="SAM" id="Phobius"/>
    </source>
</evidence>
<feature type="transmembrane region" description="Helical" evidence="1">
    <location>
        <begin position="216"/>
        <end position="245"/>
    </location>
</feature>
<feature type="transmembrane region" description="Helical" evidence="1">
    <location>
        <begin position="402"/>
        <end position="419"/>
    </location>
</feature>
<feature type="transmembrane region" description="Helical" evidence="1">
    <location>
        <begin position="81"/>
        <end position="99"/>
    </location>
</feature>
<keyword evidence="3" id="KW-1185">Reference proteome</keyword>
<feature type="transmembrane region" description="Helical" evidence="1">
    <location>
        <begin position="379"/>
        <end position="396"/>
    </location>
</feature>